<evidence type="ECO:0000256" key="3">
    <source>
        <dbReference type="SAM" id="MobiDB-lite"/>
    </source>
</evidence>
<dbReference type="InterPro" id="IPR015943">
    <property type="entry name" value="WD40/YVTN_repeat-like_dom_sf"/>
</dbReference>
<evidence type="ECO:0000256" key="1">
    <source>
        <dbReference type="ARBA" id="ARBA00022574"/>
    </source>
</evidence>
<keyword evidence="2" id="KW-0677">Repeat</keyword>
<dbReference type="SMART" id="SM00320">
    <property type="entry name" value="WD40"/>
    <property type="match status" value="5"/>
</dbReference>
<accession>A0A9P9DII8</accession>
<dbReference type="InterPro" id="IPR001680">
    <property type="entry name" value="WD40_rpt"/>
</dbReference>
<proteinExistence type="predicted"/>
<dbReference type="PANTHER" id="PTHR19848:SF8">
    <property type="entry name" value="F-BOX AND WD REPEAT DOMAIN CONTAINING 7"/>
    <property type="match status" value="1"/>
</dbReference>
<evidence type="ECO:0000256" key="2">
    <source>
        <dbReference type="ARBA" id="ARBA00022737"/>
    </source>
</evidence>
<dbReference type="OrthoDB" id="1367865at2759"/>
<dbReference type="Pfam" id="PF00400">
    <property type="entry name" value="WD40"/>
    <property type="match status" value="1"/>
</dbReference>
<name>A0A9P9DII8_9PLEO</name>
<dbReference type="Proteomes" id="UP000700596">
    <property type="component" value="Unassembled WGS sequence"/>
</dbReference>
<comment type="caution">
    <text evidence="4">The sequence shown here is derived from an EMBL/GenBank/DDBJ whole genome shotgun (WGS) entry which is preliminary data.</text>
</comment>
<reference evidence="4" key="1">
    <citation type="journal article" date="2021" name="Nat. Commun.">
        <title>Genetic determinants of endophytism in the Arabidopsis root mycobiome.</title>
        <authorList>
            <person name="Mesny F."/>
            <person name="Miyauchi S."/>
            <person name="Thiergart T."/>
            <person name="Pickel B."/>
            <person name="Atanasova L."/>
            <person name="Karlsson M."/>
            <person name="Huettel B."/>
            <person name="Barry K.W."/>
            <person name="Haridas S."/>
            <person name="Chen C."/>
            <person name="Bauer D."/>
            <person name="Andreopoulos W."/>
            <person name="Pangilinan J."/>
            <person name="LaButti K."/>
            <person name="Riley R."/>
            <person name="Lipzen A."/>
            <person name="Clum A."/>
            <person name="Drula E."/>
            <person name="Henrissat B."/>
            <person name="Kohler A."/>
            <person name="Grigoriev I.V."/>
            <person name="Martin F.M."/>
            <person name="Hacquard S."/>
        </authorList>
    </citation>
    <scope>NUCLEOTIDE SEQUENCE</scope>
    <source>
        <strain evidence="4">MPI-CAGE-CH-0243</strain>
    </source>
</reference>
<dbReference type="InterPro" id="IPR036322">
    <property type="entry name" value="WD40_repeat_dom_sf"/>
</dbReference>
<keyword evidence="1" id="KW-0853">WD repeat</keyword>
<feature type="region of interest" description="Disordered" evidence="3">
    <location>
        <begin position="544"/>
        <end position="564"/>
    </location>
</feature>
<organism evidence="4 5">
    <name type="scientific">Dendryphion nanum</name>
    <dbReference type="NCBI Taxonomy" id="256645"/>
    <lineage>
        <taxon>Eukaryota</taxon>
        <taxon>Fungi</taxon>
        <taxon>Dikarya</taxon>
        <taxon>Ascomycota</taxon>
        <taxon>Pezizomycotina</taxon>
        <taxon>Dothideomycetes</taxon>
        <taxon>Pleosporomycetidae</taxon>
        <taxon>Pleosporales</taxon>
        <taxon>Torulaceae</taxon>
        <taxon>Dendryphion</taxon>
    </lineage>
</organism>
<evidence type="ECO:0000313" key="4">
    <source>
        <dbReference type="EMBL" id="KAH7119632.1"/>
    </source>
</evidence>
<feature type="compositionally biased region" description="Basic and acidic residues" evidence="3">
    <location>
        <begin position="544"/>
        <end position="558"/>
    </location>
</feature>
<sequence length="564" mass="63866">MNSRKQFLDGFEYDQEVKQDFTLEGRPAQWASGNPKSWGYEHELVSFRESIRTDGDPYSSFHSTISQDQKLIAITADSGKIAVYDIASRELRVVLEGKESSFFRPTVPGLYEHAEGNEDSTGRPAYTLLTTMPDQNDENGRRRHALMFWDLDKNGRLLDDEEEIDVAEVATNAIEAILPQLEANHEWTRKFVDSSTLHDEFSRALAKVAAGHRRRHNVTIKNANLANFNPQPFSTDGKMVLYHSNNDSTQGGMREPSDLPHLIVYNVDAGMELHRLSGPTDSMMWSGFSPDQQHVASVAWDGKLRMYNTSTGELLWTSGETSQQAWAAAFSPDSQSIVWSSQGGQVIQVHAVDDGTLLSTFPADVEFRNWCRNMSWNSDGEQIVLTADRRVFVWRPFEAPNGTITQTFELKDEDLGFLEVNSIKWLDAGRKLGVSISEGTHLVWDQYTNAKELFKRPKGVNSGWVSDSIHFIKMDNGERDFYITVDGDVKMRYWSVCLAAFPSWWEKEDDAENLSEKPEKKEYPETGKYVNITKAVKKVEAKRSADESGRDEWADKGAELWTAG</sequence>
<keyword evidence="5" id="KW-1185">Reference proteome</keyword>
<protein>
    <submittedName>
        <fullName evidence="4">WD40-repeat-containing domain protein</fullName>
    </submittedName>
</protein>
<dbReference type="PANTHER" id="PTHR19848">
    <property type="entry name" value="WD40 REPEAT PROTEIN"/>
    <property type="match status" value="1"/>
</dbReference>
<dbReference type="Gene3D" id="2.130.10.10">
    <property type="entry name" value="YVTN repeat-like/Quinoprotein amine dehydrogenase"/>
    <property type="match status" value="1"/>
</dbReference>
<dbReference type="SUPFAM" id="SSF50978">
    <property type="entry name" value="WD40 repeat-like"/>
    <property type="match status" value="1"/>
</dbReference>
<dbReference type="AlphaFoldDB" id="A0A9P9DII8"/>
<evidence type="ECO:0000313" key="5">
    <source>
        <dbReference type="Proteomes" id="UP000700596"/>
    </source>
</evidence>
<dbReference type="EMBL" id="JAGMWT010000011">
    <property type="protein sequence ID" value="KAH7119632.1"/>
    <property type="molecule type" value="Genomic_DNA"/>
</dbReference>
<gene>
    <name evidence="4" type="ORF">B0J11DRAFT_64905</name>
</gene>